<dbReference type="HOGENOM" id="CLU_2789313_0_0_11"/>
<protein>
    <submittedName>
        <fullName evidence="1">Uncharacterized protein</fullName>
    </submittedName>
</protein>
<dbReference type="KEGG" id="tbi:Tbis_0233"/>
<dbReference type="EMBL" id="CP001874">
    <property type="protein sequence ID" value="ADG86965.1"/>
    <property type="molecule type" value="Genomic_DNA"/>
</dbReference>
<reference evidence="1 2" key="1">
    <citation type="submission" date="2010-01" db="EMBL/GenBank/DDBJ databases">
        <title>The complete genome of Thermobispora bispora DSM 43833.</title>
        <authorList>
            <consortium name="US DOE Joint Genome Institute (JGI-PGF)"/>
            <person name="Lucas S."/>
            <person name="Copeland A."/>
            <person name="Lapidus A."/>
            <person name="Glavina del Rio T."/>
            <person name="Dalin E."/>
            <person name="Tice H."/>
            <person name="Bruce D."/>
            <person name="Goodwin L."/>
            <person name="Pitluck S."/>
            <person name="Kyrpides N."/>
            <person name="Mavromatis K."/>
            <person name="Ivanova N."/>
            <person name="Mikhailova N."/>
            <person name="Chertkov O."/>
            <person name="Brettin T."/>
            <person name="Detter J.C."/>
            <person name="Han C."/>
            <person name="Larimer F."/>
            <person name="Land M."/>
            <person name="Hauser L."/>
            <person name="Markowitz V."/>
            <person name="Cheng J.-F."/>
            <person name="Hugenholtz P."/>
            <person name="Woyke T."/>
            <person name="Wu D."/>
            <person name="Jando M."/>
            <person name="Schneider S."/>
            <person name="Klenk H.-P."/>
            <person name="Eisen J.A."/>
        </authorList>
    </citation>
    <scope>NUCLEOTIDE SEQUENCE [LARGE SCALE GENOMIC DNA]</scope>
    <source>
        <strain evidence="2">ATCC 19993 / DSM 43833 / CBS 139.67 / JCM 10125 / KCTC 9307 / NBRC 14880 / R51</strain>
    </source>
</reference>
<keyword evidence="2" id="KW-1185">Reference proteome</keyword>
<gene>
    <name evidence="1" type="ordered locus">Tbis_0233</name>
</gene>
<sequence length="72" mass="8396">MVGKLPARVNELLTLIKGGLDHADRVLCVDQDWWALRLNWTVERIGFGARRYRDPRFDLIREVEEAGRLFTA</sequence>
<name>D6Y304_THEBD</name>
<evidence type="ECO:0000313" key="2">
    <source>
        <dbReference type="Proteomes" id="UP000006640"/>
    </source>
</evidence>
<accession>D6Y304</accession>
<organism evidence="1 2">
    <name type="scientific">Thermobispora bispora (strain ATCC 19993 / DSM 43833 / CBS 139.67 / JCM 10125 / KCTC 9307 / NBRC 14880 / R51)</name>
    <dbReference type="NCBI Taxonomy" id="469371"/>
    <lineage>
        <taxon>Bacteria</taxon>
        <taxon>Bacillati</taxon>
        <taxon>Actinomycetota</taxon>
        <taxon>Actinomycetes</taxon>
        <taxon>Streptosporangiales</taxon>
        <taxon>Streptosporangiaceae</taxon>
        <taxon>Thermobispora</taxon>
    </lineage>
</organism>
<evidence type="ECO:0000313" key="1">
    <source>
        <dbReference type="EMBL" id="ADG86965.1"/>
    </source>
</evidence>
<dbReference type="Proteomes" id="UP000006640">
    <property type="component" value="Chromosome"/>
</dbReference>
<dbReference type="AlphaFoldDB" id="D6Y304"/>
<dbReference type="STRING" id="469371.Tbis_0233"/>
<proteinExistence type="predicted"/>